<proteinExistence type="predicted"/>
<comment type="caution">
    <text evidence="1">The sequence shown here is derived from an EMBL/GenBank/DDBJ whole genome shotgun (WGS) entry which is preliminary data.</text>
</comment>
<keyword evidence="2" id="KW-1185">Reference proteome</keyword>
<sequence>MSTEASSASSKGTNVNDVEPMDEKTVTLLRDCTTLTMMSPSGFAIRCTLRHNKQTRQAEAGTRPEERRSAAANAELLGPLGLSSSGSSSETNRKRVPRWNFRTWGHTPADPRTFPKCPALVAMADVSRLLRLCSGTKTTLEKILSGAGLKGHPHDNYTQWVNDDEYCKSLLQFLHEAELHYLL</sequence>
<reference evidence="1 2" key="1">
    <citation type="journal article" date="2020" name="Cell">
        <title>Large-Scale Comparative Analyses of Tick Genomes Elucidate Their Genetic Diversity and Vector Capacities.</title>
        <authorList>
            <consortium name="Tick Genome and Microbiome Consortium (TIGMIC)"/>
            <person name="Jia N."/>
            <person name="Wang J."/>
            <person name="Shi W."/>
            <person name="Du L."/>
            <person name="Sun Y."/>
            <person name="Zhan W."/>
            <person name="Jiang J.F."/>
            <person name="Wang Q."/>
            <person name="Zhang B."/>
            <person name="Ji P."/>
            <person name="Bell-Sakyi L."/>
            <person name="Cui X.M."/>
            <person name="Yuan T.T."/>
            <person name="Jiang B.G."/>
            <person name="Yang W.F."/>
            <person name="Lam T.T."/>
            <person name="Chang Q.C."/>
            <person name="Ding S.J."/>
            <person name="Wang X.J."/>
            <person name="Zhu J.G."/>
            <person name="Ruan X.D."/>
            <person name="Zhao L."/>
            <person name="Wei J.T."/>
            <person name="Ye R.Z."/>
            <person name="Que T.C."/>
            <person name="Du C.H."/>
            <person name="Zhou Y.H."/>
            <person name="Cheng J.X."/>
            <person name="Dai P.F."/>
            <person name="Guo W.B."/>
            <person name="Han X.H."/>
            <person name="Huang E.J."/>
            <person name="Li L.F."/>
            <person name="Wei W."/>
            <person name="Gao Y.C."/>
            <person name="Liu J.Z."/>
            <person name="Shao H.Z."/>
            <person name="Wang X."/>
            <person name="Wang C.C."/>
            <person name="Yang T.C."/>
            <person name="Huo Q.B."/>
            <person name="Li W."/>
            <person name="Chen H.Y."/>
            <person name="Chen S.E."/>
            <person name="Zhou L.G."/>
            <person name="Ni X.B."/>
            <person name="Tian J.H."/>
            <person name="Sheng Y."/>
            <person name="Liu T."/>
            <person name="Pan Y.S."/>
            <person name="Xia L.Y."/>
            <person name="Li J."/>
            <person name="Zhao F."/>
            <person name="Cao W.C."/>
        </authorList>
    </citation>
    <scope>NUCLEOTIDE SEQUENCE [LARGE SCALE GENOMIC DNA]</scope>
    <source>
        <strain evidence="1">Iper-2018</strain>
    </source>
</reference>
<dbReference type="Proteomes" id="UP000805193">
    <property type="component" value="Unassembled WGS sequence"/>
</dbReference>
<evidence type="ECO:0000313" key="2">
    <source>
        <dbReference type="Proteomes" id="UP000805193"/>
    </source>
</evidence>
<organism evidence="1 2">
    <name type="scientific">Ixodes persulcatus</name>
    <name type="common">Taiga tick</name>
    <dbReference type="NCBI Taxonomy" id="34615"/>
    <lineage>
        <taxon>Eukaryota</taxon>
        <taxon>Metazoa</taxon>
        <taxon>Ecdysozoa</taxon>
        <taxon>Arthropoda</taxon>
        <taxon>Chelicerata</taxon>
        <taxon>Arachnida</taxon>
        <taxon>Acari</taxon>
        <taxon>Parasitiformes</taxon>
        <taxon>Ixodida</taxon>
        <taxon>Ixodoidea</taxon>
        <taxon>Ixodidae</taxon>
        <taxon>Ixodinae</taxon>
        <taxon>Ixodes</taxon>
    </lineage>
</organism>
<dbReference type="EMBL" id="JABSTQ010011588">
    <property type="protein sequence ID" value="KAG0409830.1"/>
    <property type="molecule type" value="Genomic_DNA"/>
</dbReference>
<accession>A0AC60NRU1</accession>
<evidence type="ECO:0000313" key="1">
    <source>
        <dbReference type="EMBL" id="KAG0409830.1"/>
    </source>
</evidence>
<name>A0AC60NRU1_IXOPE</name>
<gene>
    <name evidence="1" type="ORF">HPB47_013058</name>
</gene>
<protein>
    <submittedName>
        <fullName evidence="1">Uncharacterized protein</fullName>
    </submittedName>
</protein>